<gene>
    <name evidence="1" type="ORF">QAD02_004450</name>
</gene>
<keyword evidence="2" id="KW-1185">Reference proteome</keyword>
<dbReference type="Proteomes" id="UP001239111">
    <property type="component" value="Chromosome 3"/>
</dbReference>
<accession>A0ACC2NQV6</accession>
<evidence type="ECO:0000313" key="2">
    <source>
        <dbReference type="Proteomes" id="UP001239111"/>
    </source>
</evidence>
<sequence length="284" mass="32624">MYSLKTRKVEGGELEWCLQTSLSALIGLVKYSSMFKAYSNPSNIGSLLKDDSIIFSGTFLLKLFIVITTKYATTDLYDPHEEADVHSRWNPGENTRIPGSMEPLMSCITLAFVAITACNPNMKMILTHTNRYIVYALTPIKKGEPLSTCLECIYLRIPKHKRQAAHQGMFKQPCDCRACVENWSDILDNDAIFENILKDKIHIAEKMVEEKEWIEAESDARGHRLNWPDPKLISRSKKFVIEAWKHFSMPSPITVEAIRLMIALLSYQHSPRVQDFEREIFCKM</sequence>
<protein>
    <submittedName>
        <fullName evidence="1">Uncharacterized protein</fullName>
    </submittedName>
</protein>
<evidence type="ECO:0000313" key="1">
    <source>
        <dbReference type="EMBL" id="KAJ8673188.1"/>
    </source>
</evidence>
<proteinExistence type="predicted"/>
<organism evidence="1 2">
    <name type="scientific">Eretmocerus hayati</name>
    <dbReference type="NCBI Taxonomy" id="131215"/>
    <lineage>
        <taxon>Eukaryota</taxon>
        <taxon>Metazoa</taxon>
        <taxon>Ecdysozoa</taxon>
        <taxon>Arthropoda</taxon>
        <taxon>Hexapoda</taxon>
        <taxon>Insecta</taxon>
        <taxon>Pterygota</taxon>
        <taxon>Neoptera</taxon>
        <taxon>Endopterygota</taxon>
        <taxon>Hymenoptera</taxon>
        <taxon>Apocrita</taxon>
        <taxon>Proctotrupomorpha</taxon>
        <taxon>Chalcidoidea</taxon>
        <taxon>Aphelinidae</taxon>
        <taxon>Aphelininae</taxon>
        <taxon>Eretmocerus</taxon>
    </lineage>
</organism>
<dbReference type="EMBL" id="CM056743">
    <property type="protein sequence ID" value="KAJ8673188.1"/>
    <property type="molecule type" value="Genomic_DNA"/>
</dbReference>
<reference evidence="1" key="1">
    <citation type="submission" date="2023-04" db="EMBL/GenBank/DDBJ databases">
        <title>A chromosome-level genome assembly of the parasitoid wasp Eretmocerus hayati.</title>
        <authorList>
            <person name="Zhong Y."/>
            <person name="Liu S."/>
            <person name="Liu Y."/>
        </authorList>
    </citation>
    <scope>NUCLEOTIDE SEQUENCE</scope>
    <source>
        <strain evidence="1">ZJU_SS_LIU_2023</strain>
    </source>
</reference>
<comment type="caution">
    <text evidence="1">The sequence shown here is derived from an EMBL/GenBank/DDBJ whole genome shotgun (WGS) entry which is preliminary data.</text>
</comment>
<name>A0ACC2NQV6_9HYME</name>